<evidence type="ECO:0000259" key="5">
    <source>
        <dbReference type="SMART" id="SM00848"/>
    </source>
</evidence>
<proteinExistence type="inferred from homology"/>
<dbReference type="Pfam" id="PF08246">
    <property type="entry name" value="Inhibitor_I29"/>
    <property type="match status" value="1"/>
</dbReference>
<name>A0A8B8ILY5_VANTA</name>
<dbReference type="AlphaFoldDB" id="A0A8B8ILY5"/>
<dbReference type="OMA" id="PKKLNHA"/>
<evidence type="ECO:0000313" key="7">
    <source>
        <dbReference type="RefSeq" id="XP_026496931.2"/>
    </source>
</evidence>
<evidence type="ECO:0000256" key="2">
    <source>
        <dbReference type="SAM" id="MobiDB-lite"/>
    </source>
</evidence>
<evidence type="ECO:0000259" key="4">
    <source>
        <dbReference type="SMART" id="SM00645"/>
    </source>
</evidence>
<feature type="domain" description="Cathepsin propeptide inhibitor" evidence="5">
    <location>
        <begin position="530"/>
        <end position="586"/>
    </location>
</feature>
<dbReference type="InterPro" id="IPR039417">
    <property type="entry name" value="Peptidase_C1A_papain-like"/>
</dbReference>
<dbReference type="OrthoDB" id="65740at2759"/>
<feature type="compositionally biased region" description="Basic and acidic residues" evidence="2">
    <location>
        <begin position="120"/>
        <end position="129"/>
    </location>
</feature>
<dbReference type="InterPro" id="IPR025660">
    <property type="entry name" value="Pept_his_AS"/>
</dbReference>
<dbReference type="InterPro" id="IPR038765">
    <property type="entry name" value="Papain-like_cys_pep_sf"/>
</dbReference>
<feature type="signal peptide" evidence="3">
    <location>
        <begin position="1"/>
        <end position="17"/>
    </location>
</feature>
<feature type="region of interest" description="Disordered" evidence="2">
    <location>
        <begin position="59"/>
        <end position="80"/>
    </location>
</feature>
<reference evidence="7" key="1">
    <citation type="submission" date="2025-08" db="UniProtKB">
        <authorList>
            <consortium name="RefSeq"/>
        </authorList>
    </citation>
    <scope>IDENTIFICATION</scope>
    <source>
        <tissue evidence="7">Whole body</tissue>
    </source>
</reference>
<dbReference type="Pfam" id="PF00112">
    <property type="entry name" value="Peptidase_C1"/>
    <property type="match status" value="1"/>
</dbReference>
<gene>
    <name evidence="7" type="primary">LOC113401290</name>
</gene>
<dbReference type="InterPro" id="IPR013128">
    <property type="entry name" value="Peptidase_C1A"/>
</dbReference>
<dbReference type="SMART" id="SM00848">
    <property type="entry name" value="Inhibitor_I29"/>
    <property type="match status" value="1"/>
</dbReference>
<dbReference type="PROSITE" id="PS00639">
    <property type="entry name" value="THIOL_PROTEASE_HIS"/>
    <property type="match status" value="1"/>
</dbReference>
<feature type="compositionally biased region" description="Basic and acidic residues" evidence="2">
    <location>
        <begin position="851"/>
        <end position="863"/>
    </location>
</feature>
<evidence type="ECO:0000313" key="6">
    <source>
        <dbReference type="Proteomes" id="UP001652626"/>
    </source>
</evidence>
<dbReference type="Proteomes" id="UP001652626">
    <property type="component" value="Chromosome 25"/>
</dbReference>
<dbReference type="RefSeq" id="XP_026496931.2">
    <property type="nucleotide sequence ID" value="XM_026641146.2"/>
</dbReference>
<dbReference type="InterPro" id="IPR000668">
    <property type="entry name" value="Peptidase_C1A_C"/>
</dbReference>
<sequence>MWVSALVALACLGVAIAGPTELNSGANLNPVEVPYASDQVELREKRTPGRSWVQVLTAYDSGEDDDEEDDKPRRKHGHAADRPLYLPLELPIGGSRSRGRILPLLVLPFSAGAFHRTSHLKEYDDRPDQDNENYYEESPTQRPRRPTSRPPIRRPVDRDHQSAKPDKICSGSDDATSPPPRKPSKTRPKKPQYPSYIRVDQLDQTAAKPSFGKTASSKDLVEKFRAQAPESPGSPPALFSEYDGSERVPQTDNTDEVQVVAPSHSVTNNSTTSRNSFQTQQNYYTTSFGTGVRSREPMRPHFNRSLVLQGQLTVPRADFTETYTSWYDAKSGSARVNFYGGSTSTYRTMMPDGSVQRLEMRVDRSGEGQVRRCGKAVSQQSTQVDRAPPALPDLELFTFAGYEQTEGGRAERWRLTETPRAGERGGARGEALTLRHELLLLRAQGDSARPLRYTVNIDSSVLGADCDGYQHLYLDAREIDPDSVFFTPNIDELCDFVQPLNASSAEHLARLEPLLEFTLPHRDLRYDEALQRFKTEYNRQYADNTEEAVRKNLLMQHLRFIRSGNREGATFELAPNYLADRLDEELEELRGLQLSPENTRAETFPHTRDSLQKEEANLPDRFDWRPRGAVSPVRYQGSCASCWAFAVAGAVEGALFVRTRRLVPLSEKCLVDCAHPFGGNGCKGTWPSHAYDYVQNRGLPALEEYPEYKDKVDTCQEKSVRPVTRISGHVNVTANSVTALKVAIRQHAPSVVIIDAKAKSFVFYKKGVLYDDRCAKTPKKLNHAVLAVGWGQRKGEPHFILKNSWSEAWGERGYVRVQARANTCGVLARPSYPRIQGDDILRDPQGSIRVRPRETDDYEDAPRARGARAGAPDADYDDQD</sequence>
<dbReference type="InterPro" id="IPR013201">
    <property type="entry name" value="Prot_inhib_I29"/>
</dbReference>
<feature type="region of interest" description="Disordered" evidence="2">
    <location>
        <begin position="120"/>
        <end position="256"/>
    </location>
</feature>
<dbReference type="SUPFAM" id="SSF54001">
    <property type="entry name" value="Cysteine proteinases"/>
    <property type="match status" value="1"/>
</dbReference>
<keyword evidence="3" id="KW-0732">Signal</keyword>
<keyword evidence="6" id="KW-1185">Reference proteome</keyword>
<comment type="similarity">
    <text evidence="1">Belongs to the peptidase C1 family.</text>
</comment>
<evidence type="ECO:0000256" key="1">
    <source>
        <dbReference type="ARBA" id="ARBA00008455"/>
    </source>
</evidence>
<dbReference type="GeneID" id="113401290"/>
<protein>
    <submittedName>
        <fullName evidence="7">Uncharacterized protein LOC113401290 isoform X1</fullName>
    </submittedName>
</protein>
<feature type="domain" description="Peptidase C1A papain C-terminal" evidence="4">
    <location>
        <begin position="618"/>
        <end position="834"/>
    </location>
</feature>
<dbReference type="CDD" id="cd02248">
    <property type="entry name" value="Peptidase_C1A"/>
    <property type="match status" value="1"/>
</dbReference>
<evidence type="ECO:0000256" key="3">
    <source>
        <dbReference type="SAM" id="SignalP"/>
    </source>
</evidence>
<dbReference type="PRINTS" id="PR00705">
    <property type="entry name" value="PAPAIN"/>
</dbReference>
<dbReference type="GO" id="GO:0008234">
    <property type="term" value="F:cysteine-type peptidase activity"/>
    <property type="evidence" value="ECO:0007669"/>
    <property type="project" value="InterPro"/>
</dbReference>
<dbReference type="GO" id="GO:0006508">
    <property type="term" value="P:proteolysis"/>
    <property type="evidence" value="ECO:0007669"/>
    <property type="project" value="InterPro"/>
</dbReference>
<organism evidence="6 7">
    <name type="scientific">Vanessa tameamea</name>
    <name type="common">Kamehameha butterfly</name>
    <dbReference type="NCBI Taxonomy" id="334116"/>
    <lineage>
        <taxon>Eukaryota</taxon>
        <taxon>Metazoa</taxon>
        <taxon>Ecdysozoa</taxon>
        <taxon>Arthropoda</taxon>
        <taxon>Hexapoda</taxon>
        <taxon>Insecta</taxon>
        <taxon>Pterygota</taxon>
        <taxon>Neoptera</taxon>
        <taxon>Endopterygota</taxon>
        <taxon>Lepidoptera</taxon>
        <taxon>Glossata</taxon>
        <taxon>Ditrysia</taxon>
        <taxon>Papilionoidea</taxon>
        <taxon>Nymphalidae</taxon>
        <taxon>Nymphalinae</taxon>
        <taxon>Vanessa</taxon>
    </lineage>
</organism>
<accession>A0A8B8ILY5</accession>
<dbReference type="Gene3D" id="3.90.70.10">
    <property type="entry name" value="Cysteine proteinases"/>
    <property type="match status" value="1"/>
</dbReference>
<feature type="chain" id="PRO_5047201431" evidence="3">
    <location>
        <begin position="18"/>
        <end position="880"/>
    </location>
</feature>
<feature type="compositionally biased region" description="Basic and acidic residues" evidence="2">
    <location>
        <begin position="154"/>
        <end position="167"/>
    </location>
</feature>
<dbReference type="SMART" id="SM00645">
    <property type="entry name" value="Pept_C1"/>
    <property type="match status" value="1"/>
</dbReference>
<dbReference type="PANTHER" id="PTHR12411">
    <property type="entry name" value="CYSTEINE PROTEASE FAMILY C1-RELATED"/>
    <property type="match status" value="1"/>
</dbReference>
<feature type="region of interest" description="Disordered" evidence="2">
    <location>
        <begin position="837"/>
        <end position="880"/>
    </location>
</feature>